<proteinExistence type="predicted"/>
<feature type="chain" id="PRO_5035940420" evidence="1">
    <location>
        <begin position="19"/>
        <end position="93"/>
    </location>
</feature>
<reference evidence="2" key="2">
    <citation type="submission" date="2020-06" db="EMBL/GenBank/DDBJ databases">
        <authorList>
            <person name="Sheffer M."/>
        </authorList>
    </citation>
    <scope>NUCLEOTIDE SEQUENCE</scope>
</reference>
<dbReference type="Proteomes" id="UP000807504">
    <property type="component" value="Unassembled WGS sequence"/>
</dbReference>
<organism evidence="2 3">
    <name type="scientific">Argiope bruennichi</name>
    <name type="common">Wasp spider</name>
    <name type="synonym">Aranea bruennichi</name>
    <dbReference type="NCBI Taxonomy" id="94029"/>
    <lineage>
        <taxon>Eukaryota</taxon>
        <taxon>Metazoa</taxon>
        <taxon>Ecdysozoa</taxon>
        <taxon>Arthropoda</taxon>
        <taxon>Chelicerata</taxon>
        <taxon>Arachnida</taxon>
        <taxon>Araneae</taxon>
        <taxon>Araneomorphae</taxon>
        <taxon>Entelegynae</taxon>
        <taxon>Araneoidea</taxon>
        <taxon>Araneidae</taxon>
        <taxon>Argiope</taxon>
    </lineage>
</organism>
<protein>
    <submittedName>
        <fullName evidence="2">Uncharacterized protein</fullName>
    </submittedName>
</protein>
<keyword evidence="1" id="KW-0732">Signal</keyword>
<reference evidence="2" key="1">
    <citation type="journal article" date="2020" name="bioRxiv">
        <title>Chromosome-level reference genome of the European wasp spider Argiope bruennichi: a resource for studies on range expansion and evolutionary adaptation.</title>
        <authorList>
            <person name="Sheffer M.M."/>
            <person name="Hoppe A."/>
            <person name="Krehenwinkel H."/>
            <person name="Uhl G."/>
            <person name="Kuss A.W."/>
            <person name="Jensen L."/>
            <person name="Jensen C."/>
            <person name="Gillespie R.G."/>
            <person name="Hoff K.J."/>
            <person name="Prost S."/>
        </authorList>
    </citation>
    <scope>NUCLEOTIDE SEQUENCE</scope>
</reference>
<comment type="caution">
    <text evidence="2">The sequence shown here is derived from an EMBL/GenBank/DDBJ whole genome shotgun (WGS) entry which is preliminary data.</text>
</comment>
<dbReference type="Gene3D" id="2.10.80.10">
    <property type="entry name" value="Lipase, subunit A"/>
    <property type="match status" value="1"/>
</dbReference>
<name>A0A8T0FK76_ARGBR</name>
<dbReference type="AlphaFoldDB" id="A0A8T0FK76"/>
<gene>
    <name evidence="2" type="ORF">HNY73_007193</name>
</gene>
<evidence type="ECO:0000313" key="3">
    <source>
        <dbReference type="Proteomes" id="UP000807504"/>
    </source>
</evidence>
<evidence type="ECO:0000313" key="2">
    <source>
        <dbReference type="EMBL" id="KAF8789243.1"/>
    </source>
</evidence>
<keyword evidence="3" id="KW-1185">Reference proteome</keyword>
<feature type="signal peptide" evidence="1">
    <location>
        <begin position="1"/>
        <end position="18"/>
    </location>
</feature>
<evidence type="ECO:0000256" key="1">
    <source>
        <dbReference type="SAM" id="SignalP"/>
    </source>
</evidence>
<dbReference type="EMBL" id="JABXBU010000012">
    <property type="protein sequence ID" value="KAF8789243.1"/>
    <property type="molecule type" value="Genomic_DNA"/>
</dbReference>
<sequence>MKIAVFAFLLMTIVVTDAIYAITGIRDCPFQKCLDGTFCVYKDNGAISCRPPARVGKKCSLSPIDGLYVQYPPCMENTTCTGGIVVGMCQPLS</sequence>
<accession>A0A8T0FK76</accession>